<protein>
    <submittedName>
        <fullName evidence="2">Uncharacterized protein</fullName>
    </submittedName>
</protein>
<evidence type="ECO:0000313" key="3">
    <source>
        <dbReference type="Proteomes" id="UP001367508"/>
    </source>
</evidence>
<dbReference type="Proteomes" id="UP001367508">
    <property type="component" value="Unassembled WGS sequence"/>
</dbReference>
<comment type="caution">
    <text evidence="2">The sequence shown here is derived from an EMBL/GenBank/DDBJ whole genome shotgun (WGS) entry which is preliminary data.</text>
</comment>
<dbReference type="EMBL" id="JAYMYQ010000004">
    <property type="protein sequence ID" value="KAK7337103.1"/>
    <property type="molecule type" value="Genomic_DNA"/>
</dbReference>
<feature type="chain" id="PRO_5043050279" evidence="1">
    <location>
        <begin position="28"/>
        <end position="132"/>
    </location>
</feature>
<evidence type="ECO:0000313" key="2">
    <source>
        <dbReference type="EMBL" id="KAK7337103.1"/>
    </source>
</evidence>
<sequence>MQRGNTYWQFCHIQVAILLSFIGLEDNHLVHERMYTTTSIITLENKAGFGGVNLECLALRMLRAYTLGFTNNLSHLKCQRHELRMDVKREFAIANASLTTFCDDWLCFVSNEKWMFKCDCSKSNSHVTFALS</sequence>
<keyword evidence="3" id="KW-1185">Reference proteome</keyword>
<dbReference type="AlphaFoldDB" id="A0AAN9LPC6"/>
<gene>
    <name evidence="2" type="ORF">VNO77_17662</name>
</gene>
<keyword evidence="1" id="KW-0732">Signal</keyword>
<organism evidence="2 3">
    <name type="scientific">Canavalia gladiata</name>
    <name type="common">Sword bean</name>
    <name type="synonym">Dolichos gladiatus</name>
    <dbReference type="NCBI Taxonomy" id="3824"/>
    <lineage>
        <taxon>Eukaryota</taxon>
        <taxon>Viridiplantae</taxon>
        <taxon>Streptophyta</taxon>
        <taxon>Embryophyta</taxon>
        <taxon>Tracheophyta</taxon>
        <taxon>Spermatophyta</taxon>
        <taxon>Magnoliopsida</taxon>
        <taxon>eudicotyledons</taxon>
        <taxon>Gunneridae</taxon>
        <taxon>Pentapetalae</taxon>
        <taxon>rosids</taxon>
        <taxon>fabids</taxon>
        <taxon>Fabales</taxon>
        <taxon>Fabaceae</taxon>
        <taxon>Papilionoideae</taxon>
        <taxon>50 kb inversion clade</taxon>
        <taxon>NPAAA clade</taxon>
        <taxon>indigoferoid/millettioid clade</taxon>
        <taxon>Phaseoleae</taxon>
        <taxon>Canavalia</taxon>
    </lineage>
</organism>
<evidence type="ECO:0000256" key="1">
    <source>
        <dbReference type="SAM" id="SignalP"/>
    </source>
</evidence>
<name>A0AAN9LPC6_CANGL</name>
<feature type="signal peptide" evidence="1">
    <location>
        <begin position="1"/>
        <end position="27"/>
    </location>
</feature>
<proteinExistence type="predicted"/>
<reference evidence="2 3" key="1">
    <citation type="submission" date="2024-01" db="EMBL/GenBank/DDBJ databases">
        <title>The genomes of 5 underutilized Papilionoideae crops provide insights into root nodulation and disease resistanc.</title>
        <authorList>
            <person name="Jiang F."/>
        </authorList>
    </citation>
    <scope>NUCLEOTIDE SEQUENCE [LARGE SCALE GENOMIC DNA]</scope>
    <source>
        <strain evidence="2">LVBAO_FW01</strain>
        <tissue evidence="2">Leaves</tissue>
    </source>
</reference>
<accession>A0AAN9LPC6</accession>